<organism evidence="1">
    <name type="scientific">marine sediment metagenome</name>
    <dbReference type="NCBI Taxonomy" id="412755"/>
    <lineage>
        <taxon>unclassified sequences</taxon>
        <taxon>metagenomes</taxon>
        <taxon>ecological metagenomes</taxon>
    </lineage>
</organism>
<dbReference type="EMBL" id="BARV01043393">
    <property type="protein sequence ID" value="GAI62763.1"/>
    <property type="molecule type" value="Genomic_DNA"/>
</dbReference>
<protein>
    <submittedName>
        <fullName evidence="1">Uncharacterized protein</fullName>
    </submittedName>
</protein>
<name>X1Q3G2_9ZZZZ</name>
<feature type="non-terminal residue" evidence="1">
    <location>
        <position position="1"/>
    </location>
</feature>
<proteinExistence type="predicted"/>
<evidence type="ECO:0000313" key="1">
    <source>
        <dbReference type="EMBL" id="GAI62763.1"/>
    </source>
</evidence>
<comment type="caution">
    <text evidence="1">The sequence shown here is derived from an EMBL/GenBank/DDBJ whole genome shotgun (WGS) entry which is preliminary data.</text>
</comment>
<reference evidence="1" key="1">
    <citation type="journal article" date="2014" name="Front. Microbiol.">
        <title>High frequency of phylogenetically diverse reductive dehalogenase-homologous genes in deep subseafloor sedimentary metagenomes.</title>
        <authorList>
            <person name="Kawai M."/>
            <person name="Futagami T."/>
            <person name="Toyoda A."/>
            <person name="Takaki Y."/>
            <person name="Nishi S."/>
            <person name="Hori S."/>
            <person name="Arai W."/>
            <person name="Tsubouchi T."/>
            <person name="Morono Y."/>
            <person name="Uchiyama I."/>
            <person name="Ito T."/>
            <person name="Fujiyama A."/>
            <person name="Inagaki F."/>
            <person name="Takami H."/>
        </authorList>
    </citation>
    <scope>NUCLEOTIDE SEQUENCE</scope>
    <source>
        <strain evidence="1">Expedition CK06-06</strain>
    </source>
</reference>
<accession>X1Q3G2</accession>
<dbReference type="AlphaFoldDB" id="X1Q3G2"/>
<gene>
    <name evidence="1" type="ORF">S06H3_64797</name>
</gene>
<sequence length="34" mass="3879">DTGEEVFYVKKDTTPATVNNYQSGDDTWRVDITI</sequence>